<dbReference type="PANTHER" id="PTHR35467:SF2">
    <property type="entry name" value="PROTEIN NEOXANTHIN-DEFICIENT 1"/>
    <property type="match status" value="1"/>
</dbReference>
<dbReference type="Gene3D" id="2.40.400.10">
    <property type="entry name" value="Acetoacetate decarboxylase-like"/>
    <property type="match status" value="1"/>
</dbReference>
<keyword evidence="2" id="KW-1185">Reference proteome</keyword>
<proteinExistence type="predicted"/>
<name>A0A098TIR1_9CYAN</name>
<reference evidence="1 2" key="1">
    <citation type="journal article" date="2014" name="Mol. Ecol.">
        <title>Evolution of Synechococcus.</title>
        <authorList>
            <person name="Dvorak P."/>
            <person name="Casamatta D."/>
            <person name="Hasler P."/>
            <person name="Poulickova A."/>
            <person name="Ondrej V."/>
            <person name="Sanges R."/>
        </authorList>
    </citation>
    <scope>NUCLEOTIDE SEQUENCE [LARGE SCALE GENOMIC DNA]</scope>
    <source>
        <strain evidence="1 2">CAUP A 1101</strain>
    </source>
</reference>
<dbReference type="STRING" id="1497020.DO97_13875"/>
<organism evidence="1 2">
    <name type="scientific">Neosynechococcus sphagnicola sy1</name>
    <dbReference type="NCBI Taxonomy" id="1497020"/>
    <lineage>
        <taxon>Bacteria</taxon>
        <taxon>Bacillati</taxon>
        <taxon>Cyanobacteriota</taxon>
        <taxon>Cyanophyceae</taxon>
        <taxon>Neosynechococcales</taxon>
        <taxon>Neosynechococcaceae</taxon>
        <taxon>Neosynechococcus</taxon>
    </lineage>
</organism>
<dbReference type="InterPro" id="IPR023375">
    <property type="entry name" value="ADC_dom_sf"/>
</dbReference>
<protein>
    <recommendedName>
        <fullName evidence="3">Acetoacetate decarboxylase</fullName>
    </recommendedName>
</protein>
<dbReference type="InterPro" id="IPR010451">
    <property type="entry name" value="Acetoacetate_decarboxylase"/>
</dbReference>
<dbReference type="GO" id="GO:0016829">
    <property type="term" value="F:lyase activity"/>
    <property type="evidence" value="ECO:0007669"/>
    <property type="project" value="InterPro"/>
</dbReference>
<dbReference type="Pfam" id="PF06314">
    <property type="entry name" value="ADC"/>
    <property type="match status" value="1"/>
</dbReference>
<comment type="caution">
    <text evidence="1">The sequence shown here is derived from an EMBL/GenBank/DDBJ whole genome shotgun (WGS) entry which is preliminary data.</text>
</comment>
<evidence type="ECO:0000313" key="1">
    <source>
        <dbReference type="EMBL" id="KGF71984.1"/>
    </source>
</evidence>
<accession>A0A098TIR1</accession>
<dbReference type="AlphaFoldDB" id="A0A098TIR1"/>
<sequence>MTYPPAPWYLYGNALVSFHLIDVEKARPLVPGDFEIVSVLPGKTFGALYLSVYEANSTLQYHELIVGAALVRYGNQIGTWISHIYVDDSDSLAGGRNIWGLPKEMAEFSWGDRTVSVMQGSRSLCQVDYGPAGLPLSLWGKSKISGDVFSGLDQDILLFTGNFEAQLRWVQCNLMIPPESPFTALHLGHPWLTIQMHDLAFTANAPTIVGQSSRP</sequence>
<evidence type="ECO:0008006" key="3">
    <source>
        <dbReference type="Google" id="ProtNLM"/>
    </source>
</evidence>
<dbReference type="InterPro" id="IPR039343">
    <property type="entry name" value="NDX1-like"/>
</dbReference>
<dbReference type="PANTHER" id="PTHR35467">
    <property type="match status" value="1"/>
</dbReference>
<evidence type="ECO:0000313" key="2">
    <source>
        <dbReference type="Proteomes" id="UP000030170"/>
    </source>
</evidence>
<dbReference type="SUPFAM" id="SSF160104">
    <property type="entry name" value="Acetoacetate decarboxylase-like"/>
    <property type="match status" value="1"/>
</dbReference>
<dbReference type="EMBL" id="JJML01000042">
    <property type="protein sequence ID" value="KGF71984.1"/>
    <property type="molecule type" value="Genomic_DNA"/>
</dbReference>
<dbReference type="Proteomes" id="UP000030170">
    <property type="component" value="Unassembled WGS sequence"/>
</dbReference>
<gene>
    <name evidence="1" type="ORF">DO97_13875</name>
</gene>